<dbReference type="CDD" id="cd17346">
    <property type="entry name" value="MFS_DtpA_like"/>
    <property type="match status" value="1"/>
</dbReference>
<dbReference type="PANTHER" id="PTHR23517:SF15">
    <property type="entry name" value="PROTON-DEPENDENT OLIGOPEPTIDE FAMILY TRANSPORT PROTEIN"/>
    <property type="match status" value="1"/>
</dbReference>
<evidence type="ECO:0000313" key="11">
    <source>
        <dbReference type="EMBL" id="TSE09786.1"/>
    </source>
</evidence>
<feature type="transmembrane region" description="Helical" evidence="9">
    <location>
        <begin position="153"/>
        <end position="173"/>
    </location>
</feature>
<keyword evidence="5" id="KW-0571">Peptide transport</keyword>
<comment type="similarity">
    <text evidence="8">Belongs to the major facilitator superfamily. Proton-dependent oligopeptide transporter (POT/PTR) (TC 2.A.17) family.</text>
</comment>
<dbReference type="Proteomes" id="UP000318833">
    <property type="component" value="Unassembled WGS sequence"/>
</dbReference>
<keyword evidence="5" id="KW-0653">Protein transport</keyword>
<evidence type="ECO:0000313" key="12">
    <source>
        <dbReference type="Proteomes" id="UP000318833"/>
    </source>
</evidence>
<keyword evidence="6 9" id="KW-1133">Transmembrane helix</keyword>
<dbReference type="InterPro" id="IPR018456">
    <property type="entry name" value="PTR2_symporter_CS"/>
</dbReference>
<dbReference type="PROSITE" id="PS01023">
    <property type="entry name" value="PTR2_2"/>
    <property type="match status" value="1"/>
</dbReference>
<evidence type="ECO:0000256" key="7">
    <source>
        <dbReference type="ARBA" id="ARBA00023136"/>
    </source>
</evidence>
<feature type="transmembrane region" description="Helical" evidence="9">
    <location>
        <begin position="245"/>
        <end position="262"/>
    </location>
</feature>
<feature type="transmembrane region" description="Helical" evidence="9">
    <location>
        <begin position="384"/>
        <end position="407"/>
    </location>
</feature>
<feature type="transmembrane region" description="Helical" evidence="9">
    <location>
        <begin position="114"/>
        <end position="132"/>
    </location>
</feature>
<feature type="transmembrane region" description="Helical" evidence="9">
    <location>
        <begin position="321"/>
        <end position="342"/>
    </location>
</feature>
<keyword evidence="12" id="KW-1185">Reference proteome</keyword>
<feature type="transmembrane region" description="Helical" evidence="9">
    <location>
        <begin position="282"/>
        <end position="309"/>
    </location>
</feature>
<dbReference type="OrthoDB" id="9772725at2"/>
<name>A0A554VN51_9FLAO</name>
<evidence type="ECO:0000256" key="5">
    <source>
        <dbReference type="ARBA" id="ARBA00022856"/>
    </source>
</evidence>
<dbReference type="AlphaFoldDB" id="A0A554VN51"/>
<dbReference type="EMBL" id="VLNR01000011">
    <property type="protein sequence ID" value="TSE09786.1"/>
    <property type="molecule type" value="Genomic_DNA"/>
</dbReference>
<dbReference type="GO" id="GO:0005886">
    <property type="term" value="C:plasma membrane"/>
    <property type="evidence" value="ECO:0007669"/>
    <property type="project" value="UniProtKB-SubCell"/>
</dbReference>
<dbReference type="Gene3D" id="1.20.1250.20">
    <property type="entry name" value="MFS general substrate transporter like domains"/>
    <property type="match status" value="3"/>
</dbReference>
<feature type="transmembrane region" description="Helical" evidence="9">
    <location>
        <begin position="354"/>
        <end position="372"/>
    </location>
</feature>
<dbReference type="InterPro" id="IPR036259">
    <property type="entry name" value="MFS_trans_sf"/>
</dbReference>
<dbReference type="InterPro" id="IPR020846">
    <property type="entry name" value="MFS_dom"/>
</dbReference>
<feature type="transmembrane region" description="Helical" evidence="9">
    <location>
        <begin position="179"/>
        <end position="198"/>
    </location>
</feature>
<reference evidence="11 12" key="1">
    <citation type="submission" date="2019-07" db="EMBL/GenBank/DDBJ databases">
        <title>The draft genome sequence of Aquimarina algiphila M91.</title>
        <authorList>
            <person name="Meng X."/>
        </authorList>
    </citation>
    <scope>NUCLEOTIDE SEQUENCE [LARGE SCALE GENOMIC DNA]</scope>
    <source>
        <strain evidence="11 12">M91</strain>
    </source>
</reference>
<dbReference type="PROSITE" id="PS01022">
    <property type="entry name" value="PTR2_1"/>
    <property type="match status" value="1"/>
</dbReference>
<dbReference type="GO" id="GO:0006857">
    <property type="term" value="P:oligopeptide transport"/>
    <property type="evidence" value="ECO:0007669"/>
    <property type="project" value="InterPro"/>
</dbReference>
<keyword evidence="3" id="KW-1003">Cell membrane</keyword>
<evidence type="ECO:0000259" key="10">
    <source>
        <dbReference type="PROSITE" id="PS50850"/>
    </source>
</evidence>
<keyword evidence="2 8" id="KW-0813">Transport</keyword>
<dbReference type="SUPFAM" id="SSF103473">
    <property type="entry name" value="MFS general substrate transporter"/>
    <property type="match status" value="1"/>
</dbReference>
<dbReference type="NCBIfam" id="TIGR00924">
    <property type="entry name" value="yjdL_sub1_fam"/>
    <property type="match status" value="1"/>
</dbReference>
<feature type="transmembrane region" description="Helical" evidence="9">
    <location>
        <begin position="449"/>
        <end position="471"/>
    </location>
</feature>
<keyword evidence="4 8" id="KW-0812">Transmembrane</keyword>
<keyword evidence="7 9" id="KW-0472">Membrane</keyword>
<dbReference type="InterPro" id="IPR000109">
    <property type="entry name" value="POT_fam"/>
</dbReference>
<evidence type="ECO:0000256" key="6">
    <source>
        <dbReference type="ARBA" id="ARBA00022989"/>
    </source>
</evidence>
<comment type="caution">
    <text evidence="11">The sequence shown here is derived from an EMBL/GenBank/DDBJ whole genome shotgun (WGS) entry which is preliminary data.</text>
</comment>
<gene>
    <name evidence="11" type="ORF">FOF46_07160</name>
</gene>
<dbReference type="RefSeq" id="WP_109435737.1">
    <property type="nucleotide sequence ID" value="NZ_CANLFO010000017.1"/>
</dbReference>
<feature type="transmembrane region" description="Helical" evidence="9">
    <location>
        <begin position="491"/>
        <end position="513"/>
    </location>
</feature>
<accession>A0A554VN51</accession>
<feature type="transmembrane region" description="Helical" evidence="9">
    <location>
        <begin position="64"/>
        <end position="82"/>
    </location>
</feature>
<evidence type="ECO:0000256" key="3">
    <source>
        <dbReference type="ARBA" id="ARBA00022475"/>
    </source>
</evidence>
<organism evidence="11 12">
    <name type="scientific">Aquimarina algiphila</name>
    <dbReference type="NCBI Taxonomy" id="2047982"/>
    <lineage>
        <taxon>Bacteria</taxon>
        <taxon>Pseudomonadati</taxon>
        <taxon>Bacteroidota</taxon>
        <taxon>Flavobacteriia</taxon>
        <taxon>Flavobacteriales</taxon>
        <taxon>Flavobacteriaceae</taxon>
        <taxon>Aquimarina</taxon>
    </lineage>
</organism>
<dbReference type="PROSITE" id="PS50850">
    <property type="entry name" value="MFS"/>
    <property type="match status" value="1"/>
</dbReference>
<proteinExistence type="inferred from homology"/>
<evidence type="ECO:0000256" key="1">
    <source>
        <dbReference type="ARBA" id="ARBA00004651"/>
    </source>
</evidence>
<protein>
    <submittedName>
        <fullName evidence="11">Peptide MFS transporter</fullName>
    </submittedName>
</protein>
<dbReference type="InterPro" id="IPR050171">
    <property type="entry name" value="MFS_Transporters"/>
</dbReference>
<comment type="subcellular location">
    <subcellularLocation>
        <location evidence="1">Cell membrane</location>
        <topology evidence="1">Multi-pass membrane protein</topology>
    </subcellularLocation>
    <subcellularLocation>
        <location evidence="8">Membrane</location>
        <topology evidence="8">Multi-pass membrane protein</topology>
    </subcellularLocation>
</comment>
<dbReference type="GO" id="GO:1904680">
    <property type="term" value="F:peptide transmembrane transporter activity"/>
    <property type="evidence" value="ECO:0007669"/>
    <property type="project" value="InterPro"/>
</dbReference>
<feature type="transmembrane region" description="Helical" evidence="9">
    <location>
        <begin position="31"/>
        <end position="49"/>
    </location>
</feature>
<evidence type="ECO:0000256" key="8">
    <source>
        <dbReference type="RuleBase" id="RU003755"/>
    </source>
</evidence>
<dbReference type="InterPro" id="IPR005279">
    <property type="entry name" value="Dipep/tripep_permease"/>
</dbReference>
<evidence type="ECO:0000256" key="4">
    <source>
        <dbReference type="ARBA" id="ARBA00022692"/>
    </source>
</evidence>
<evidence type="ECO:0000256" key="2">
    <source>
        <dbReference type="ARBA" id="ARBA00022448"/>
    </source>
</evidence>
<feature type="transmembrane region" description="Helical" evidence="9">
    <location>
        <begin position="419"/>
        <end position="437"/>
    </location>
</feature>
<feature type="domain" description="Major facilitator superfamily (MFS) profile" evidence="10">
    <location>
        <begin position="18"/>
        <end position="514"/>
    </location>
</feature>
<sequence>MTSKNDSKVFTLLGHKPSLFMVFFTEMWERFSYYGMRALFVLFLTSEIIDGGWAWSNEDALKLYGWYTGLVYLTPILGGFIADKFLGYRKAVAFGALLMTLGHASMALETPTFLYIGLACLILGNGLFKPNLTSIVSGLYDKNEEKKDGAYTIYYMGVNAGAFLGIMLCGYIGEKVSWSFGFGLAGIFMFLGMLQFWFGRSILENVGLPPKDKYELDDIDDEIEDAVEEIKEEVKVSTKVQNDRYIVVGILAFFTVFFWAAFEQAGGSMTIFASKYTNRVLVGNAASAFKIIDAVITIAPLLIISWVLYKLFVQTFKKISLSNIILGGSFTIIWAIVIWKLYREFNADTTEVPASWFGILNSLFIISFAPLFSKLWESKYNPSAAVKFGLGLILLGFGFALLAFGAISIPQGAETATVSMMWLILAYLFHTLGELFLSPVGLSYVSKLVPAKLIGLMFGVWYLAIFIGNWSAGQLGGMIDEITSKYSLTTFFLIFTVVPAAAGVLMILLNPVLKKLMHGVR</sequence>
<evidence type="ECO:0000256" key="9">
    <source>
        <dbReference type="SAM" id="Phobius"/>
    </source>
</evidence>
<dbReference type="Pfam" id="PF00854">
    <property type="entry name" value="PTR2"/>
    <property type="match status" value="2"/>
</dbReference>
<dbReference type="PANTHER" id="PTHR23517">
    <property type="entry name" value="RESISTANCE PROTEIN MDTM, PUTATIVE-RELATED-RELATED"/>
    <property type="match status" value="1"/>
</dbReference>